<keyword evidence="1" id="KW-0732">Signal</keyword>
<dbReference type="AlphaFoldDB" id="A0A6L7G6T1"/>
<evidence type="ECO:0000313" key="4">
    <source>
        <dbReference type="Proteomes" id="UP000477911"/>
    </source>
</evidence>
<gene>
    <name evidence="3" type="ORF">GR170_15405</name>
</gene>
<evidence type="ECO:0000313" key="3">
    <source>
        <dbReference type="EMBL" id="MXN19228.1"/>
    </source>
</evidence>
<dbReference type="Gene3D" id="3.90.420.10">
    <property type="entry name" value="Oxidoreductase, molybdopterin-binding domain"/>
    <property type="match status" value="1"/>
</dbReference>
<feature type="signal peptide" evidence="1">
    <location>
        <begin position="1"/>
        <end position="28"/>
    </location>
</feature>
<reference evidence="3 4" key="1">
    <citation type="submission" date="2019-12" db="EMBL/GenBank/DDBJ databases">
        <authorList>
            <person name="Li M."/>
        </authorList>
    </citation>
    <scope>NUCLEOTIDE SEQUENCE [LARGE SCALE GENOMIC DNA]</scope>
    <source>
        <strain evidence="3 4">GBMRC 2024</strain>
    </source>
</reference>
<evidence type="ECO:0000259" key="2">
    <source>
        <dbReference type="Pfam" id="PF00174"/>
    </source>
</evidence>
<dbReference type="RefSeq" id="WP_160895352.1">
    <property type="nucleotide sequence ID" value="NZ_WUMU01000017.1"/>
</dbReference>
<name>A0A6L7G6T1_9RHOB</name>
<evidence type="ECO:0000256" key="1">
    <source>
        <dbReference type="SAM" id="SignalP"/>
    </source>
</evidence>
<dbReference type="InterPro" id="IPR036374">
    <property type="entry name" value="OxRdtase_Mopterin-bd_sf"/>
</dbReference>
<comment type="caution">
    <text evidence="3">The sequence shown here is derived from an EMBL/GenBank/DDBJ whole genome shotgun (WGS) entry which is preliminary data.</text>
</comment>
<dbReference type="Pfam" id="PF00174">
    <property type="entry name" value="Oxidored_molyb"/>
    <property type="match status" value="1"/>
</dbReference>
<feature type="domain" description="Oxidoreductase molybdopterin-binding" evidence="2">
    <location>
        <begin position="76"/>
        <end position="148"/>
    </location>
</feature>
<organism evidence="3 4">
    <name type="scientific">Pseudooceanicola albus</name>
    <dbReference type="NCBI Taxonomy" id="2692189"/>
    <lineage>
        <taxon>Bacteria</taxon>
        <taxon>Pseudomonadati</taxon>
        <taxon>Pseudomonadota</taxon>
        <taxon>Alphaproteobacteria</taxon>
        <taxon>Rhodobacterales</taxon>
        <taxon>Paracoccaceae</taxon>
        <taxon>Pseudooceanicola</taxon>
    </lineage>
</organism>
<feature type="chain" id="PRO_5026872160" evidence="1">
    <location>
        <begin position="29"/>
        <end position="175"/>
    </location>
</feature>
<dbReference type="Proteomes" id="UP000477911">
    <property type="component" value="Unassembled WGS sequence"/>
</dbReference>
<dbReference type="SUPFAM" id="SSF56524">
    <property type="entry name" value="Oxidoreductase molybdopterin-binding domain"/>
    <property type="match status" value="1"/>
</dbReference>
<proteinExistence type="predicted"/>
<protein>
    <submittedName>
        <fullName evidence="3">Molybdopterin-dependent oxidoreductase</fullName>
    </submittedName>
</protein>
<keyword evidence="4" id="KW-1185">Reference proteome</keyword>
<dbReference type="EMBL" id="WUMU01000017">
    <property type="protein sequence ID" value="MXN19228.1"/>
    <property type="molecule type" value="Genomic_DNA"/>
</dbReference>
<sequence length="175" mass="19157">MSLATMRLFRPIALLAALAFAVPLSAAAADLPQPSGKVMLTISGKIEHTNVDGTAQFDLDMLKAMHPITVKTSTIWTDGTQTFTGVRLHDLMEAVGADADTLDATAINDYAVQIPSDDWGEDGAIVAYEQNGKPMSVRDKGPLWVIYPFDQDKKFQTEVTYSRSIWQLDRIIVGK</sequence>
<accession>A0A6L7G6T1</accession>
<dbReference type="InterPro" id="IPR000572">
    <property type="entry name" value="OxRdtase_Mopterin-bd_dom"/>
</dbReference>